<dbReference type="EMBL" id="GEEE01000641">
    <property type="protein sequence ID" value="JAP62584.1"/>
    <property type="molecule type" value="Transcribed_RNA"/>
</dbReference>
<accession>A0A0V0J9Z9</accession>
<organism evidence="1">
    <name type="scientific">Schistocephalus solidus</name>
    <name type="common">Tapeworm</name>
    <dbReference type="NCBI Taxonomy" id="70667"/>
    <lineage>
        <taxon>Eukaryota</taxon>
        <taxon>Metazoa</taxon>
        <taxon>Spiralia</taxon>
        <taxon>Lophotrochozoa</taxon>
        <taxon>Platyhelminthes</taxon>
        <taxon>Cestoda</taxon>
        <taxon>Eucestoda</taxon>
        <taxon>Diphyllobothriidea</taxon>
        <taxon>Diphyllobothriidae</taxon>
        <taxon>Schistocephalus</taxon>
    </lineage>
</organism>
<protein>
    <submittedName>
        <fullName evidence="1">Uncharacterized protein</fullName>
    </submittedName>
</protein>
<reference evidence="1" key="1">
    <citation type="submission" date="2016-01" db="EMBL/GenBank/DDBJ databases">
        <title>Reference transcriptome for the parasite Schistocephalus solidus: insights into the molecular evolution of parasitism.</title>
        <authorList>
            <person name="Hebert F.O."/>
            <person name="Grambauer S."/>
            <person name="Barber I."/>
            <person name="Landry C.R."/>
            <person name="Aubin-Horth N."/>
        </authorList>
    </citation>
    <scope>NUCLEOTIDE SEQUENCE</scope>
</reference>
<dbReference type="AlphaFoldDB" id="A0A0V0J9Z9"/>
<evidence type="ECO:0000313" key="1">
    <source>
        <dbReference type="EMBL" id="JAP62584.1"/>
    </source>
</evidence>
<gene>
    <name evidence="1" type="ORF">TR137388</name>
</gene>
<name>A0A0V0J9Z9_SCHSO</name>
<sequence length="119" mass="12984">MRSSSKRSILWSTRLPTDCALYIQWKVLKKNSKTQTGHTISGYVAKPAADIVLNPVAPLAEIAAQLVTGASTLIKGPTLIYSSLPTCYGPLPKDALILNLLGYKPRLDQRLELLKCFSA</sequence>
<proteinExistence type="predicted"/>